<dbReference type="AlphaFoldDB" id="A0A2N3KIV5"/>
<evidence type="ECO:0000313" key="2">
    <source>
        <dbReference type="EMBL" id="PKR50475.1"/>
    </source>
</evidence>
<dbReference type="EMBL" id="NWTK01000017">
    <property type="protein sequence ID" value="PKR50475.1"/>
    <property type="molecule type" value="Genomic_DNA"/>
</dbReference>
<dbReference type="Proteomes" id="UP000233597">
    <property type="component" value="Unassembled WGS sequence"/>
</dbReference>
<name>A0A2N3KIV5_9PROT</name>
<sequence>MRITSAFLTTTLLLAAWWGTALTMWQVNLLYPSHWTALWRAVSVLQFDISGYSNQLLGFLCGLLFVVIIGIPACAAIGALWLTRVWSTILQSVLILARTIFKIPLRCARVITRPLAAIGKWSPPIKVRARVKWGEEPIENSDRIVSEEAEPVMQISAESTRISYASEETTDDFAVGLQTSGLMSYNASMIPTIRDYLEKNNYECRLDIALNSDALGDRGFTPDEFGNNPKTSIDMVAFGSDQIIIIQILDLGNQTWTAATSIDQAEWQSQDGELAPCPVFRAAAAMRRFKQQYAGSLNLQPGELVAVAFIGNGKLDDNPLADQIYDYATSMDVEIAMLDSPGALESLFVYGEAPYPLDKIDLVSAYSHNAKSN</sequence>
<keyword evidence="1" id="KW-0472">Membrane</keyword>
<gene>
    <name evidence="2" type="ORF">COO20_21630</name>
</gene>
<keyword evidence="1" id="KW-1133">Transmembrane helix</keyword>
<keyword evidence="1" id="KW-0812">Transmembrane</keyword>
<reference evidence="2 3" key="1">
    <citation type="submission" date="2017-09" db="EMBL/GenBank/DDBJ databases">
        <title>Biodiversity and function of Thalassospira species in the particle-attached aromatic-hydrocarbon-degrading consortia from the surface seawater of the South China Sea.</title>
        <authorList>
            <person name="Dong C."/>
            <person name="Liu R."/>
            <person name="Shao Z."/>
        </authorList>
    </citation>
    <scope>NUCLEOTIDE SEQUENCE [LARGE SCALE GENOMIC DNA]</scope>
    <source>
        <strain evidence="2 3">CSC1P2</strain>
    </source>
</reference>
<dbReference type="OrthoDB" id="9886329at2"/>
<feature type="transmembrane region" description="Helical" evidence="1">
    <location>
        <begin position="56"/>
        <end position="82"/>
    </location>
</feature>
<accession>A0A2N3KIV5</accession>
<evidence type="ECO:0000313" key="3">
    <source>
        <dbReference type="Proteomes" id="UP000233597"/>
    </source>
</evidence>
<proteinExistence type="predicted"/>
<dbReference type="RefSeq" id="WP_101270311.1">
    <property type="nucleotide sequence ID" value="NZ_NWTK01000017.1"/>
</dbReference>
<evidence type="ECO:0000256" key="1">
    <source>
        <dbReference type="SAM" id="Phobius"/>
    </source>
</evidence>
<protein>
    <submittedName>
        <fullName evidence="2">Uncharacterized protein</fullName>
    </submittedName>
</protein>
<comment type="caution">
    <text evidence="2">The sequence shown here is derived from an EMBL/GenBank/DDBJ whole genome shotgun (WGS) entry which is preliminary data.</text>
</comment>
<organism evidence="2 3">
    <name type="scientific">Thalassospira marina</name>
    <dbReference type="NCBI Taxonomy" id="2048283"/>
    <lineage>
        <taxon>Bacteria</taxon>
        <taxon>Pseudomonadati</taxon>
        <taxon>Pseudomonadota</taxon>
        <taxon>Alphaproteobacteria</taxon>
        <taxon>Rhodospirillales</taxon>
        <taxon>Thalassospiraceae</taxon>
        <taxon>Thalassospira</taxon>
    </lineage>
</organism>